<feature type="compositionally biased region" description="Basic and acidic residues" evidence="1">
    <location>
        <begin position="543"/>
        <end position="560"/>
    </location>
</feature>
<protein>
    <recommendedName>
        <fullName evidence="2">PSP proline-rich domain-containing protein</fullName>
    </recommendedName>
</protein>
<dbReference type="SMART" id="SM00581">
    <property type="entry name" value="PSP"/>
    <property type="match status" value="1"/>
</dbReference>
<feature type="compositionally biased region" description="Acidic residues" evidence="1">
    <location>
        <begin position="402"/>
        <end position="426"/>
    </location>
</feature>
<feature type="region of interest" description="Disordered" evidence="1">
    <location>
        <begin position="1"/>
        <end position="59"/>
    </location>
</feature>
<dbReference type="InParanoid" id="A0A2P6NHA6"/>
<dbReference type="InterPro" id="IPR052584">
    <property type="entry name" value="U2_snRNP_Complex_Component"/>
</dbReference>
<evidence type="ECO:0000259" key="2">
    <source>
        <dbReference type="SMART" id="SM00581"/>
    </source>
</evidence>
<dbReference type="Proteomes" id="UP000241769">
    <property type="component" value="Unassembled WGS sequence"/>
</dbReference>
<dbReference type="Pfam" id="PF04046">
    <property type="entry name" value="PSP"/>
    <property type="match status" value="1"/>
</dbReference>
<sequence length="582" mass="65419">MTGEVVDDTQINKESTSQRARAEKEKEKRKNKKKNQKERKRQQAEKKEAAAQAPAPKVEIEYVVENPFDDLEDPAAAEFAEIFKKLNTPQVDPSVLAAEEAAAEAAALKKEEERKKAEEKKKKEEEGDEDEEDKKPSKKQQKKHNRLSIALLKQLVKRPDVVEAWDVTSSDPKLLVYLKSQRNTIPVPRHWNQKRGYLQGKRGVEKSGFSLPDFIAATGIAQIRASIDDGNDGKKVKTKAREKLQPKLGKMDIAYEVLHDAFFRYQTKPKLTGHGDMYFEGKENELTLREKKPGVLSEELKRALGMPEGSPPPWLFAMQRIGPPPAYPNLKIPGLNAPLPENSRYGFHPGGWGKPPVDEFGRPLYGDPFGIAPRLEDTIAAAPVDRKHWGEMEEQQVPTIEDQGEGEEEGEGAAEGEEEAAADESGIETPSGFITPSGVETPEVIQLRKAPTKRVEEEDDSGKQLYQVIAQQEMTVGGALMGSTHKYIVPSSERRELKNKGNTVDLMRSQAGERMEVTLDASEVENLEGLSEEKLLKKYQQAKQDKQTAKEDVSDILRENLKKRKKQNEASDKSKKYKDFKF</sequence>
<feature type="compositionally biased region" description="Basic and acidic residues" evidence="1">
    <location>
        <begin position="567"/>
        <end position="582"/>
    </location>
</feature>
<evidence type="ECO:0000313" key="3">
    <source>
        <dbReference type="EMBL" id="PRP83321.1"/>
    </source>
</evidence>
<feature type="compositionally biased region" description="Basic residues" evidence="1">
    <location>
        <begin position="29"/>
        <end position="40"/>
    </location>
</feature>
<dbReference type="FunCoup" id="A0A2P6NHA6">
    <property type="interactions" value="530"/>
</dbReference>
<dbReference type="GO" id="GO:0005634">
    <property type="term" value="C:nucleus"/>
    <property type="evidence" value="ECO:0007669"/>
    <property type="project" value="InterPro"/>
</dbReference>
<gene>
    <name evidence="3" type="ORF">PROFUN_09302</name>
</gene>
<dbReference type="InterPro" id="IPR006568">
    <property type="entry name" value="PSP_pro-rich"/>
</dbReference>
<name>A0A2P6NHA6_9EUKA</name>
<feature type="compositionally biased region" description="Basic and acidic residues" evidence="1">
    <location>
        <begin position="107"/>
        <end position="125"/>
    </location>
</feature>
<dbReference type="EMBL" id="MDYQ01000084">
    <property type="protein sequence ID" value="PRP83321.1"/>
    <property type="molecule type" value="Genomic_DNA"/>
</dbReference>
<keyword evidence="4" id="KW-1185">Reference proteome</keyword>
<feature type="region of interest" description="Disordered" evidence="1">
    <location>
        <begin position="97"/>
        <end position="145"/>
    </location>
</feature>
<feature type="region of interest" description="Disordered" evidence="1">
    <location>
        <begin position="542"/>
        <end position="582"/>
    </location>
</feature>
<feature type="region of interest" description="Disordered" evidence="1">
    <location>
        <begin position="388"/>
        <end position="461"/>
    </location>
</feature>
<evidence type="ECO:0000313" key="4">
    <source>
        <dbReference type="Proteomes" id="UP000241769"/>
    </source>
</evidence>
<dbReference type="Pfam" id="PF04037">
    <property type="entry name" value="DUF382"/>
    <property type="match status" value="1"/>
</dbReference>
<dbReference type="PANTHER" id="PTHR12785">
    <property type="entry name" value="SPLICING FACTOR 3B"/>
    <property type="match status" value="1"/>
</dbReference>
<feature type="domain" description="PSP proline-rich" evidence="2">
    <location>
        <begin position="288"/>
        <end position="341"/>
    </location>
</feature>
<dbReference type="STRING" id="1890364.A0A2P6NHA6"/>
<dbReference type="PANTHER" id="PTHR12785:SF6">
    <property type="entry name" value="SPLICING FACTOR 3B SUBUNIT 2"/>
    <property type="match status" value="1"/>
</dbReference>
<proteinExistence type="predicted"/>
<dbReference type="InterPro" id="IPR007180">
    <property type="entry name" value="DUF382"/>
</dbReference>
<accession>A0A2P6NHA6</accession>
<feature type="compositionally biased region" description="Basic residues" evidence="1">
    <location>
        <begin position="136"/>
        <end position="145"/>
    </location>
</feature>
<feature type="compositionally biased region" description="Low complexity" evidence="1">
    <location>
        <begin position="97"/>
        <end position="106"/>
    </location>
</feature>
<dbReference type="AlphaFoldDB" id="A0A2P6NHA6"/>
<reference evidence="3 4" key="1">
    <citation type="journal article" date="2018" name="Genome Biol. Evol.">
        <title>Multiple Roots of Fruiting Body Formation in Amoebozoa.</title>
        <authorList>
            <person name="Hillmann F."/>
            <person name="Forbes G."/>
            <person name="Novohradska S."/>
            <person name="Ferling I."/>
            <person name="Riege K."/>
            <person name="Groth M."/>
            <person name="Westermann M."/>
            <person name="Marz M."/>
            <person name="Spaller T."/>
            <person name="Winckler T."/>
            <person name="Schaap P."/>
            <person name="Glockner G."/>
        </authorList>
    </citation>
    <scope>NUCLEOTIDE SEQUENCE [LARGE SCALE GENOMIC DNA]</scope>
    <source>
        <strain evidence="3 4">Jena</strain>
    </source>
</reference>
<evidence type="ECO:0000256" key="1">
    <source>
        <dbReference type="SAM" id="MobiDB-lite"/>
    </source>
</evidence>
<organism evidence="3 4">
    <name type="scientific">Planoprotostelium fungivorum</name>
    <dbReference type="NCBI Taxonomy" id="1890364"/>
    <lineage>
        <taxon>Eukaryota</taxon>
        <taxon>Amoebozoa</taxon>
        <taxon>Evosea</taxon>
        <taxon>Variosea</taxon>
        <taxon>Cavosteliida</taxon>
        <taxon>Cavosteliaceae</taxon>
        <taxon>Planoprotostelium</taxon>
    </lineage>
</organism>
<dbReference type="OrthoDB" id="10260794at2759"/>
<comment type="caution">
    <text evidence="3">The sequence shown here is derived from an EMBL/GenBank/DDBJ whole genome shotgun (WGS) entry which is preliminary data.</text>
</comment>